<accession>A0ACB9CK17</accession>
<dbReference type="EMBL" id="CM042050">
    <property type="protein sequence ID" value="KAI3734593.1"/>
    <property type="molecule type" value="Genomic_DNA"/>
</dbReference>
<reference evidence="1 2" key="2">
    <citation type="journal article" date="2022" name="Mol. Ecol. Resour.">
        <title>The genomes of chicory, endive, great burdock and yacon provide insights into Asteraceae paleo-polyploidization history and plant inulin production.</title>
        <authorList>
            <person name="Fan W."/>
            <person name="Wang S."/>
            <person name="Wang H."/>
            <person name="Wang A."/>
            <person name="Jiang F."/>
            <person name="Liu H."/>
            <person name="Zhao H."/>
            <person name="Xu D."/>
            <person name="Zhang Y."/>
        </authorList>
    </citation>
    <scope>NUCLEOTIDE SEQUENCE [LARGE SCALE GENOMIC DNA]</scope>
    <source>
        <strain evidence="2">cv. Niubang</strain>
    </source>
</reference>
<evidence type="ECO:0000313" key="1">
    <source>
        <dbReference type="EMBL" id="KAI3734593.1"/>
    </source>
</evidence>
<keyword evidence="2" id="KW-1185">Reference proteome</keyword>
<protein>
    <submittedName>
        <fullName evidence="1">Uncharacterized protein</fullName>
    </submittedName>
</protein>
<name>A0ACB9CK17_ARCLA</name>
<organism evidence="1 2">
    <name type="scientific">Arctium lappa</name>
    <name type="common">Greater burdock</name>
    <name type="synonym">Lappa major</name>
    <dbReference type="NCBI Taxonomy" id="4217"/>
    <lineage>
        <taxon>Eukaryota</taxon>
        <taxon>Viridiplantae</taxon>
        <taxon>Streptophyta</taxon>
        <taxon>Embryophyta</taxon>
        <taxon>Tracheophyta</taxon>
        <taxon>Spermatophyta</taxon>
        <taxon>Magnoliopsida</taxon>
        <taxon>eudicotyledons</taxon>
        <taxon>Gunneridae</taxon>
        <taxon>Pentapetalae</taxon>
        <taxon>asterids</taxon>
        <taxon>campanulids</taxon>
        <taxon>Asterales</taxon>
        <taxon>Asteraceae</taxon>
        <taxon>Carduoideae</taxon>
        <taxon>Cardueae</taxon>
        <taxon>Arctiinae</taxon>
        <taxon>Arctium</taxon>
    </lineage>
</organism>
<reference evidence="2" key="1">
    <citation type="journal article" date="2022" name="Mol. Ecol. Resour.">
        <title>The genomes of chicory, endive, great burdock and yacon provide insights into Asteraceae palaeo-polyploidization history and plant inulin production.</title>
        <authorList>
            <person name="Fan W."/>
            <person name="Wang S."/>
            <person name="Wang H."/>
            <person name="Wang A."/>
            <person name="Jiang F."/>
            <person name="Liu H."/>
            <person name="Zhao H."/>
            <person name="Xu D."/>
            <person name="Zhang Y."/>
        </authorList>
    </citation>
    <scope>NUCLEOTIDE SEQUENCE [LARGE SCALE GENOMIC DNA]</scope>
    <source>
        <strain evidence="2">cv. Niubang</strain>
    </source>
</reference>
<gene>
    <name evidence="1" type="ORF">L6452_14064</name>
</gene>
<comment type="caution">
    <text evidence="1">The sequence shown here is derived from an EMBL/GenBank/DDBJ whole genome shotgun (WGS) entry which is preliminary data.</text>
</comment>
<evidence type="ECO:0000313" key="2">
    <source>
        <dbReference type="Proteomes" id="UP001055879"/>
    </source>
</evidence>
<sequence length="176" mass="20141">MMKQIIMNIWKGMDFDDYIGDIRRMICGFKGFIESFLEVGLSMESGGNFLWKNRMYGNCKWDRLYNVDNWIARGSGCEWGVFRSMQPVYATWQVVTLCALWSHITMWADLIVNRLLSLCDDLGWTFDDLKNMNHSSWALIRIFLQSLVSLRLNEVSVNDANAAPPTTQFGAGSSAA</sequence>
<dbReference type="Proteomes" id="UP001055879">
    <property type="component" value="Linkage Group LG04"/>
</dbReference>
<proteinExistence type="predicted"/>